<reference evidence="2 3" key="1">
    <citation type="journal article" date="2015" name="Genome Announc.">
        <title>Expanding the biotechnology potential of lactobacilli through comparative genomics of 213 strains and associated genera.</title>
        <authorList>
            <person name="Sun Z."/>
            <person name="Harris H.M."/>
            <person name="McCann A."/>
            <person name="Guo C."/>
            <person name="Argimon S."/>
            <person name="Zhang W."/>
            <person name="Yang X."/>
            <person name="Jeffery I.B."/>
            <person name="Cooney J.C."/>
            <person name="Kagawa T.F."/>
            <person name="Liu W."/>
            <person name="Song Y."/>
            <person name="Salvetti E."/>
            <person name="Wrobel A."/>
            <person name="Rasinkangas P."/>
            <person name="Parkhill J."/>
            <person name="Rea M.C."/>
            <person name="O'Sullivan O."/>
            <person name="Ritari J."/>
            <person name="Douillard F.P."/>
            <person name="Paul Ross R."/>
            <person name="Yang R."/>
            <person name="Briner A.E."/>
            <person name="Felis G.E."/>
            <person name="de Vos W.M."/>
            <person name="Barrangou R."/>
            <person name="Klaenhammer T.R."/>
            <person name="Caufield P.W."/>
            <person name="Cui Y."/>
            <person name="Zhang H."/>
            <person name="O'Toole P.W."/>
        </authorList>
    </citation>
    <scope>NUCLEOTIDE SEQUENCE [LARGE SCALE GENOMIC DNA]</scope>
    <source>
        <strain evidence="2 3">DSM 18933</strain>
    </source>
</reference>
<dbReference type="eggNOG" id="COG1057">
    <property type="taxonomic scope" value="Bacteria"/>
</dbReference>
<keyword evidence="2" id="KW-0418">Kinase</keyword>
<dbReference type="STRING" id="1423755.FC40_GL000345"/>
<dbReference type="PANTHER" id="PTHR37512:SF1">
    <property type="entry name" value="NADR_TTD14 AAA DOMAIN-CONTAINING PROTEIN"/>
    <property type="match status" value="1"/>
</dbReference>
<keyword evidence="2" id="KW-0548">Nucleotidyltransferase</keyword>
<accession>A0A0R1WZL2</accession>
<dbReference type="InterPro" id="IPR014729">
    <property type="entry name" value="Rossmann-like_a/b/a_fold"/>
</dbReference>
<dbReference type="Gene3D" id="3.40.50.300">
    <property type="entry name" value="P-loop containing nucleotide triphosphate hydrolases"/>
    <property type="match status" value="1"/>
</dbReference>
<comment type="caution">
    <text evidence="2">The sequence shown here is derived from an EMBL/GenBank/DDBJ whole genome shotgun (WGS) entry which is preliminary data.</text>
</comment>
<dbReference type="AlphaFoldDB" id="A0A0R1WZL2"/>
<evidence type="ECO:0000313" key="2">
    <source>
        <dbReference type="EMBL" id="KRM20179.1"/>
    </source>
</evidence>
<dbReference type="InterPro" id="IPR052735">
    <property type="entry name" value="NAD_biosynth-regulator"/>
</dbReference>
<organism evidence="2 3">
    <name type="scientific">Ligilactobacillus hayakitensis DSM 18933 = JCM 14209</name>
    <dbReference type="NCBI Taxonomy" id="1423755"/>
    <lineage>
        <taxon>Bacteria</taxon>
        <taxon>Bacillati</taxon>
        <taxon>Bacillota</taxon>
        <taxon>Bacilli</taxon>
        <taxon>Lactobacillales</taxon>
        <taxon>Lactobacillaceae</taxon>
        <taxon>Ligilactobacillus</taxon>
    </lineage>
</organism>
<dbReference type="GO" id="GO:0016301">
    <property type="term" value="F:kinase activity"/>
    <property type="evidence" value="ECO:0007669"/>
    <property type="project" value="UniProtKB-KW"/>
</dbReference>
<keyword evidence="3" id="KW-1185">Reference proteome</keyword>
<dbReference type="InterPro" id="IPR038727">
    <property type="entry name" value="NadR/Ttd14_AAA_dom"/>
</dbReference>
<dbReference type="PATRIC" id="fig|1423755.3.peg.380"/>
<dbReference type="PANTHER" id="PTHR37512">
    <property type="entry name" value="TRIFUNCTIONAL NAD BIOSYNTHESIS/REGULATOR PROTEIN NADR"/>
    <property type="match status" value="1"/>
</dbReference>
<evidence type="ECO:0000259" key="1">
    <source>
        <dbReference type="Pfam" id="PF13521"/>
    </source>
</evidence>
<dbReference type="eggNOG" id="COG3172">
    <property type="taxonomic scope" value="Bacteria"/>
</dbReference>
<dbReference type="InterPro" id="IPR027417">
    <property type="entry name" value="P-loop_NTPase"/>
</dbReference>
<keyword evidence="2" id="KW-0808">Transferase</keyword>
<dbReference type="SUPFAM" id="SSF52374">
    <property type="entry name" value="Nucleotidylyl transferase"/>
    <property type="match status" value="1"/>
</dbReference>
<evidence type="ECO:0000313" key="3">
    <source>
        <dbReference type="Proteomes" id="UP000051054"/>
    </source>
</evidence>
<sequence length="407" mass="46280">MIEPKAPIYNRVAQSAKTMGVVFGTFAPFHKGHYQEVIKSLSQNDLTVVIASGYADDRGALIGLPLAKRVRKIKTLFQPEPSVFVAGLDETDMPQMPNGWNPWMDALLDIMQSAMVGDRTLFDLERISFYVGEPEYGKELEARFRDRMQALGNRLLADAKIEADALRIVEDPTYFNAIVSDRGQFEISATMIRNHPMEYFNLITKPFQSHFTKKIAVIGAPSTGKSTLIRRLSQTFNANHSEETAREFENKLGINDDDLTVDDYRWFVTSQHEENSKVIDNTQNGIALLDTTPLATSVYAKLYLSDEEFKSLKPLFDYYITHEHVDLILGTMPTGVVEDDGNRNLEWANDGVRFYEELERQVKEYGLEDKLVALSPISKDYTFYDRYQEAVDTIEELTGLETGHLKD</sequence>
<dbReference type="OrthoDB" id="9802794at2"/>
<feature type="domain" description="NadR/Ttd14 AAA" evidence="1">
    <location>
        <begin position="214"/>
        <end position="367"/>
    </location>
</feature>
<dbReference type="Proteomes" id="UP000051054">
    <property type="component" value="Unassembled WGS sequence"/>
</dbReference>
<dbReference type="SUPFAM" id="SSF52540">
    <property type="entry name" value="P-loop containing nucleoside triphosphate hydrolases"/>
    <property type="match status" value="1"/>
</dbReference>
<dbReference type="RefSeq" id="WP_035520083.1">
    <property type="nucleotide sequence ID" value="NZ_AZGD01000011.1"/>
</dbReference>
<name>A0A0R1WZL2_9LACO</name>
<dbReference type="Gene3D" id="3.40.50.620">
    <property type="entry name" value="HUPs"/>
    <property type="match status" value="1"/>
</dbReference>
<dbReference type="GO" id="GO:0016779">
    <property type="term" value="F:nucleotidyltransferase activity"/>
    <property type="evidence" value="ECO:0007669"/>
    <property type="project" value="UniProtKB-KW"/>
</dbReference>
<gene>
    <name evidence="2" type="ORF">FC40_GL000345</name>
</gene>
<protein>
    <submittedName>
        <fullName evidence="2">Transcription regulator nmn adenylyltransferase ribosylnicotinamide kinase</fullName>
    </submittedName>
</protein>
<dbReference type="EMBL" id="AZGD01000011">
    <property type="protein sequence ID" value="KRM20179.1"/>
    <property type="molecule type" value="Genomic_DNA"/>
</dbReference>
<dbReference type="Pfam" id="PF13521">
    <property type="entry name" value="AAA_28"/>
    <property type="match status" value="1"/>
</dbReference>
<proteinExistence type="predicted"/>